<reference evidence="3" key="1">
    <citation type="journal article" date="2023" name="Plant J.">
        <title>Genome sequences and population genomics provide insights into the demographic history, inbreeding, and mutation load of two 'living fossil' tree species of Dipteronia.</title>
        <authorList>
            <person name="Feng Y."/>
            <person name="Comes H.P."/>
            <person name="Chen J."/>
            <person name="Zhu S."/>
            <person name="Lu R."/>
            <person name="Zhang X."/>
            <person name="Li P."/>
            <person name="Qiu J."/>
            <person name="Olsen K.M."/>
            <person name="Qiu Y."/>
        </authorList>
    </citation>
    <scope>NUCLEOTIDE SEQUENCE</scope>
    <source>
        <strain evidence="3">NBL</strain>
    </source>
</reference>
<protein>
    <recommendedName>
        <fullName evidence="2">NB-ARC domain-containing protein</fullName>
    </recommendedName>
</protein>
<evidence type="ECO:0000313" key="3">
    <source>
        <dbReference type="EMBL" id="KAK3220564.1"/>
    </source>
</evidence>
<dbReference type="InterPro" id="IPR027417">
    <property type="entry name" value="P-loop_NTPase"/>
</dbReference>
<evidence type="ECO:0000256" key="1">
    <source>
        <dbReference type="SAM" id="MobiDB-lite"/>
    </source>
</evidence>
<dbReference type="InterPro" id="IPR002182">
    <property type="entry name" value="NB-ARC"/>
</dbReference>
<organism evidence="3 4">
    <name type="scientific">Dipteronia sinensis</name>
    <dbReference type="NCBI Taxonomy" id="43782"/>
    <lineage>
        <taxon>Eukaryota</taxon>
        <taxon>Viridiplantae</taxon>
        <taxon>Streptophyta</taxon>
        <taxon>Embryophyta</taxon>
        <taxon>Tracheophyta</taxon>
        <taxon>Spermatophyta</taxon>
        <taxon>Magnoliopsida</taxon>
        <taxon>eudicotyledons</taxon>
        <taxon>Gunneridae</taxon>
        <taxon>Pentapetalae</taxon>
        <taxon>rosids</taxon>
        <taxon>malvids</taxon>
        <taxon>Sapindales</taxon>
        <taxon>Sapindaceae</taxon>
        <taxon>Hippocastanoideae</taxon>
        <taxon>Acereae</taxon>
        <taxon>Dipteronia</taxon>
    </lineage>
</organism>
<sequence length="489" mass="56005">MAIEITIMRVKQKLQDLLNDRQIVDPRAQTQVKDLIKSLTNVQNLLKTQASMVLTNNHHLEAVYLAEDTIDIFLFFRTNLLTQNSWPWFDLKSVSSQIHFTDKIKKLAGDLKMVQSSDKASPDRSKSIIDDPEEEGESQSMKFVAQVLKGGTSLFRIPVVDTSARPGKQTLLRKIYDDLVRGEHFRCNAWVQISENFEKRTFVVDIMQQVSGIQEDEIKDLPLHSLQQKLRNFLIRRRYLVVVYNVRTPDIWETLKCFFPNSSNGSRVILSFHEDDAGWCPDMEVTYIVCEDVDDGDVLDTTPQVPDTEFEGLRRIFSDKESDIVGMKNETVRLAGLVLSQSELNCLIVVVGMAGSGKTTLVKTIYDHSHTRGNFGSFAWVNVYVSNVFDERNVLIDLLKQVKKLWVDEELSLEELESELQEFLSHQKFLIVLDDVHATSAWNKLRRVFPLNRDSREIGTDMPQSIPCEDKGLDFPTDKSSIIEAEIDQ</sequence>
<feature type="domain" description="NB-ARC" evidence="2">
    <location>
        <begin position="167"/>
        <end position="270"/>
    </location>
</feature>
<dbReference type="PRINTS" id="PR00364">
    <property type="entry name" value="DISEASERSIST"/>
</dbReference>
<dbReference type="AlphaFoldDB" id="A0AAE0AN86"/>
<keyword evidence="4" id="KW-1185">Reference proteome</keyword>
<gene>
    <name evidence="3" type="ORF">Dsin_014534</name>
</gene>
<name>A0AAE0AN86_9ROSI</name>
<feature type="domain" description="NB-ARC" evidence="2">
    <location>
        <begin position="339"/>
        <end position="451"/>
    </location>
</feature>
<dbReference type="Gene3D" id="3.40.50.300">
    <property type="entry name" value="P-loop containing nucleotide triphosphate hydrolases"/>
    <property type="match status" value="2"/>
</dbReference>
<dbReference type="PANTHER" id="PTHR19338">
    <property type="entry name" value="TRANSLOCASE OF INNER MITOCHONDRIAL MEMBRANE 13 HOMOLOG"/>
    <property type="match status" value="1"/>
</dbReference>
<dbReference type="Pfam" id="PF00931">
    <property type="entry name" value="NB-ARC"/>
    <property type="match status" value="2"/>
</dbReference>
<comment type="caution">
    <text evidence="3">The sequence shown here is derived from an EMBL/GenBank/DDBJ whole genome shotgun (WGS) entry which is preliminary data.</text>
</comment>
<dbReference type="GO" id="GO:0043531">
    <property type="term" value="F:ADP binding"/>
    <property type="evidence" value="ECO:0007669"/>
    <property type="project" value="InterPro"/>
</dbReference>
<dbReference type="Proteomes" id="UP001281410">
    <property type="component" value="Unassembled WGS sequence"/>
</dbReference>
<proteinExistence type="predicted"/>
<dbReference type="SUPFAM" id="SSF52540">
    <property type="entry name" value="P-loop containing nucleoside triphosphate hydrolases"/>
    <property type="match status" value="2"/>
</dbReference>
<feature type="region of interest" description="Disordered" evidence="1">
    <location>
        <begin position="115"/>
        <end position="138"/>
    </location>
</feature>
<evidence type="ECO:0000259" key="2">
    <source>
        <dbReference type="Pfam" id="PF00931"/>
    </source>
</evidence>
<dbReference type="PANTHER" id="PTHR19338:SF73">
    <property type="entry name" value="DISEASE RESISTANCE PROTEIN RGA2-LIKE"/>
    <property type="match status" value="1"/>
</dbReference>
<accession>A0AAE0AN86</accession>
<feature type="compositionally biased region" description="Basic and acidic residues" evidence="1">
    <location>
        <begin position="120"/>
        <end position="129"/>
    </location>
</feature>
<dbReference type="EMBL" id="JANJYJ010000004">
    <property type="protein sequence ID" value="KAK3220564.1"/>
    <property type="molecule type" value="Genomic_DNA"/>
</dbReference>
<evidence type="ECO:0000313" key="4">
    <source>
        <dbReference type="Proteomes" id="UP001281410"/>
    </source>
</evidence>